<organism evidence="1 2">
    <name type="scientific">Metabacillus hrfriensis</name>
    <dbReference type="NCBI Taxonomy" id="3048891"/>
    <lineage>
        <taxon>Bacteria</taxon>
        <taxon>Bacillati</taxon>
        <taxon>Bacillota</taxon>
        <taxon>Bacilli</taxon>
        <taxon>Bacillales</taxon>
        <taxon>Bacillaceae</taxon>
        <taxon>Metabacillus</taxon>
    </lineage>
</organism>
<reference evidence="2" key="1">
    <citation type="journal article" date="2025" name="Aquaculture">
        <title>Assessment of the bioflocculant production and safety properties of Metabacillus hrfriensis sp. nov. based on phenotypic and whole-genome sequencing analysis.</title>
        <authorList>
            <person name="Zhang R."/>
            <person name="Zhao Z."/>
            <person name="Luo L."/>
            <person name="Wang S."/>
            <person name="Guo K."/>
            <person name="Xu W."/>
        </authorList>
    </citation>
    <scope>NUCLEOTIDE SEQUENCE [LARGE SCALE GENOMIC DNA]</scope>
    <source>
        <strain evidence="2">CT-WN-B3</strain>
    </source>
</reference>
<evidence type="ECO:0000313" key="1">
    <source>
        <dbReference type="EMBL" id="WHZ56102.1"/>
    </source>
</evidence>
<evidence type="ECO:0000313" key="2">
    <source>
        <dbReference type="Proteomes" id="UP001226091"/>
    </source>
</evidence>
<sequence length="90" mass="10614">MTQQSKIILWSRKGCHYCDEIKEFFGKNEYEYTVVDVEGKDHLRDILELKYGIRHVPVVEIGFNYTFRGVIEKDFTLIESLIAGRDITVR</sequence>
<dbReference type="Proteomes" id="UP001226091">
    <property type="component" value="Chromosome"/>
</dbReference>
<proteinExistence type="predicted"/>
<protein>
    <submittedName>
        <fullName evidence="1">Glutaredoxin family protein</fullName>
    </submittedName>
</protein>
<dbReference type="EMBL" id="CP126116">
    <property type="protein sequence ID" value="WHZ56102.1"/>
    <property type="molecule type" value="Genomic_DNA"/>
</dbReference>
<accession>A0ACD4R7I8</accession>
<gene>
    <name evidence="1" type="ORF">QLQ22_15480</name>
</gene>
<name>A0ACD4R7I8_9BACI</name>
<keyword evidence="2" id="KW-1185">Reference proteome</keyword>